<gene>
    <name evidence="3" type="ORF">RIMI_LOCUS8758183</name>
</gene>
<proteinExistence type="predicted"/>
<dbReference type="Pfam" id="PF01391">
    <property type="entry name" value="Collagen"/>
    <property type="match status" value="1"/>
</dbReference>
<dbReference type="InterPro" id="IPR008160">
    <property type="entry name" value="Collagen"/>
</dbReference>
<dbReference type="Proteomes" id="UP001176940">
    <property type="component" value="Unassembled WGS sequence"/>
</dbReference>
<feature type="signal peptide" evidence="2">
    <location>
        <begin position="1"/>
        <end position="21"/>
    </location>
</feature>
<comment type="caution">
    <text evidence="3">The sequence shown here is derived from an EMBL/GenBank/DDBJ whole genome shotgun (WGS) entry which is preliminary data.</text>
</comment>
<accession>A0ABN9LIR9</accession>
<name>A0ABN9LIR9_9NEOB</name>
<dbReference type="EMBL" id="CAUEEQ010017627">
    <property type="protein sequence ID" value="CAJ0940593.1"/>
    <property type="molecule type" value="Genomic_DNA"/>
</dbReference>
<keyword evidence="4" id="KW-1185">Reference proteome</keyword>
<reference evidence="3" key="1">
    <citation type="submission" date="2023-07" db="EMBL/GenBank/DDBJ databases">
        <authorList>
            <person name="Stuckert A."/>
        </authorList>
    </citation>
    <scope>NUCLEOTIDE SEQUENCE</scope>
</reference>
<feature type="region of interest" description="Disordered" evidence="1">
    <location>
        <begin position="43"/>
        <end position="82"/>
    </location>
</feature>
<organism evidence="3 4">
    <name type="scientific">Ranitomeya imitator</name>
    <name type="common">mimic poison frog</name>
    <dbReference type="NCBI Taxonomy" id="111125"/>
    <lineage>
        <taxon>Eukaryota</taxon>
        <taxon>Metazoa</taxon>
        <taxon>Chordata</taxon>
        <taxon>Craniata</taxon>
        <taxon>Vertebrata</taxon>
        <taxon>Euteleostomi</taxon>
        <taxon>Amphibia</taxon>
        <taxon>Batrachia</taxon>
        <taxon>Anura</taxon>
        <taxon>Neobatrachia</taxon>
        <taxon>Hyloidea</taxon>
        <taxon>Dendrobatidae</taxon>
        <taxon>Dendrobatinae</taxon>
        <taxon>Ranitomeya</taxon>
    </lineage>
</organism>
<keyword evidence="2" id="KW-0732">Signal</keyword>
<feature type="chain" id="PRO_5045590606" evidence="2">
    <location>
        <begin position="22"/>
        <end position="82"/>
    </location>
</feature>
<protein>
    <submittedName>
        <fullName evidence="3">Uncharacterized protein</fullName>
    </submittedName>
</protein>
<evidence type="ECO:0000313" key="3">
    <source>
        <dbReference type="EMBL" id="CAJ0940593.1"/>
    </source>
</evidence>
<evidence type="ECO:0000256" key="2">
    <source>
        <dbReference type="SAM" id="SignalP"/>
    </source>
</evidence>
<feature type="compositionally biased region" description="Pro residues" evidence="1">
    <location>
        <begin position="48"/>
        <end position="57"/>
    </location>
</feature>
<sequence>MNGSIPTIACVLLCLTTTSSGEDSCPDVKVIGVGGSDKLTILRGCPGTPGPPGPPGPAGSKGESGTPGIPGKMGPQGVKGDK</sequence>
<evidence type="ECO:0000256" key="1">
    <source>
        <dbReference type="SAM" id="MobiDB-lite"/>
    </source>
</evidence>
<feature type="non-terminal residue" evidence="3">
    <location>
        <position position="82"/>
    </location>
</feature>
<evidence type="ECO:0000313" key="4">
    <source>
        <dbReference type="Proteomes" id="UP001176940"/>
    </source>
</evidence>